<comment type="similarity">
    <text evidence="2">Belongs to the NAD(P)-dependent epimerase/dehydratase family. Dihydroflavonol-4-reductase subfamily.</text>
</comment>
<dbReference type="OrthoDB" id="2735536at2759"/>
<dbReference type="SUPFAM" id="SSF51735">
    <property type="entry name" value="NAD(P)-binding Rossmann-fold domains"/>
    <property type="match status" value="1"/>
</dbReference>
<dbReference type="GO" id="GO:0016616">
    <property type="term" value="F:oxidoreductase activity, acting on the CH-OH group of donors, NAD or NADP as acceptor"/>
    <property type="evidence" value="ECO:0007669"/>
    <property type="project" value="InterPro"/>
</dbReference>
<dbReference type="Proteomes" id="UP000235786">
    <property type="component" value="Unassembled WGS sequence"/>
</dbReference>
<dbReference type="Gene3D" id="3.40.50.720">
    <property type="entry name" value="NAD(P)-binding Rossmann-like Domain"/>
    <property type="match status" value="1"/>
</dbReference>
<dbReference type="Pfam" id="PF01073">
    <property type="entry name" value="3Beta_HSD"/>
    <property type="match status" value="1"/>
</dbReference>
<evidence type="ECO:0000313" key="5">
    <source>
        <dbReference type="Proteomes" id="UP000235786"/>
    </source>
</evidence>
<dbReference type="AlphaFoldDB" id="A0A2J6SE70"/>
<accession>A0A2J6SE70</accession>
<dbReference type="PANTHER" id="PTHR10366">
    <property type="entry name" value="NAD DEPENDENT EPIMERASE/DEHYDRATASE"/>
    <property type="match status" value="1"/>
</dbReference>
<evidence type="ECO:0000256" key="2">
    <source>
        <dbReference type="ARBA" id="ARBA00023445"/>
    </source>
</evidence>
<evidence type="ECO:0000259" key="3">
    <source>
        <dbReference type="Pfam" id="PF01073"/>
    </source>
</evidence>
<sequence length="330" mass="37301">MDTISAHIIDQLLCRGFRVRGTARSQEKLDHVRSKYPDQHKLELAIVEDVVSKFAFDNILRGASAVIHVASPFTVTPKDNEMDLLRPARDGTLNVLEAAANTSSIRRVIITSTMAAISHIGSGPIPGKIYTESDWNPVRWDDAVNSTDGHYVYCASKTFAEQEAWKFMEMRKPSFDLISINPAWLIGPFLHHVEVPSALGESLRECYCNFARKEDNLPSTIVQYWVDVRDAAKAHVLALEDSEANGRYLVVSRDKFDWKKAFEGIRDRFPDKDFPRGDSDYLVESRPDVDPVKAETQFGLQWIPLAKAFGDMYDQLHRLPTEKFLDGAVT</sequence>
<evidence type="ECO:0000313" key="4">
    <source>
        <dbReference type="EMBL" id="PMD49075.1"/>
    </source>
</evidence>
<organism evidence="4 5">
    <name type="scientific">Hyaloscypha variabilis (strain UAMH 11265 / GT02V1 / F)</name>
    <name type="common">Meliniomyces variabilis</name>
    <dbReference type="NCBI Taxonomy" id="1149755"/>
    <lineage>
        <taxon>Eukaryota</taxon>
        <taxon>Fungi</taxon>
        <taxon>Dikarya</taxon>
        <taxon>Ascomycota</taxon>
        <taxon>Pezizomycotina</taxon>
        <taxon>Leotiomycetes</taxon>
        <taxon>Helotiales</taxon>
        <taxon>Hyaloscyphaceae</taxon>
        <taxon>Hyaloscypha</taxon>
        <taxon>Hyaloscypha variabilis</taxon>
    </lineage>
</organism>
<dbReference type="InterPro" id="IPR002225">
    <property type="entry name" value="3Beta_OHSteriod_DH/Estase"/>
</dbReference>
<feature type="domain" description="3-beta hydroxysteroid dehydrogenase/isomerase" evidence="3">
    <location>
        <begin position="7"/>
        <end position="239"/>
    </location>
</feature>
<dbReference type="InterPro" id="IPR036291">
    <property type="entry name" value="NAD(P)-bd_dom_sf"/>
</dbReference>
<keyword evidence="1" id="KW-0560">Oxidoreductase</keyword>
<dbReference type="PANTHER" id="PTHR10366:SF564">
    <property type="entry name" value="STEROL-4-ALPHA-CARBOXYLATE 3-DEHYDROGENASE, DECARBOXYLATING"/>
    <property type="match status" value="1"/>
</dbReference>
<gene>
    <name evidence="4" type="ORF">L207DRAFT_575714</name>
</gene>
<dbReference type="InterPro" id="IPR050425">
    <property type="entry name" value="NAD(P)_dehydrat-like"/>
</dbReference>
<dbReference type="STRING" id="1149755.A0A2J6SE70"/>
<protein>
    <submittedName>
        <fullName evidence="4">NAD(P)-binding protein</fullName>
    </submittedName>
</protein>
<proteinExistence type="inferred from homology"/>
<evidence type="ECO:0000256" key="1">
    <source>
        <dbReference type="ARBA" id="ARBA00023002"/>
    </source>
</evidence>
<dbReference type="EMBL" id="KZ613937">
    <property type="protein sequence ID" value="PMD49075.1"/>
    <property type="molecule type" value="Genomic_DNA"/>
</dbReference>
<reference evidence="4 5" key="1">
    <citation type="submission" date="2016-04" db="EMBL/GenBank/DDBJ databases">
        <title>A degradative enzymes factory behind the ericoid mycorrhizal symbiosis.</title>
        <authorList>
            <consortium name="DOE Joint Genome Institute"/>
            <person name="Martino E."/>
            <person name="Morin E."/>
            <person name="Grelet G."/>
            <person name="Kuo A."/>
            <person name="Kohler A."/>
            <person name="Daghino S."/>
            <person name="Barry K."/>
            <person name="Choi C."/>
            <person name="Cichocki N."/>
            <person name="Clum A."/>
            <person name="Copeland A."/>
            <person name="Hainaut M."/>
            <person name="Haridas S."/>
            <person name="Labutti K."/>
            <person name="Lindquist E."/>
            <person name="Lipzen A."/>
            <person name="Khouja H.-R."/>
            <person name="Murat C."/>
            <person name="Ohm R."/>
            <person name="Olson A."/>
            <person name="Spatafora J."/>
            <person name="Veneault-Fourrey C."/>
            <person name="Henrissat B."/>
            <person name="Grigoriev I."/>
            <person name="Martin F."/>
            <person name="Perotto S."/>
        </authorList>
    </citation>
    <scope>NUCLEOTIDE SEQUENCE [LARGE SCALE GENOMIC DNA]</scope>
    <source>
        <strain evidence="4 5">F</strain>
    </source>
</reference>
<keyword evidence="5" id="KW-1185">Reference proteome</keyword>
<name>A0A2J6SE70_HYAVF</name>
<dbReference type="GO" id="GO:0006694">
    <property type="term" value="P:steroid biosynthetic process"/>
    <property type="evidence" value="ECO:0007669"/>
    <property type="project" value="InterPro"/>
</dbReference>